<dbReference type="PANTHER" id="PTHR43727">
    <property type="entry name" value="DIAMINOPIMELATE DECARBOXYLASE"/>
    <property type="match status" value="1"/>
</dbReference>
<evidence type="ECO:0000256" key="3">
    <source>
        <dbReference type="ARBA" id="ARBA00022898"/>
    </source>
</evidence>
<proteinExistence type="inferred from homology"/>
<dbReference type="GO" id="GO:0008836">
    <property type="term" value="F:diaminopimelate decarboxylase activity"/>
    <property type="evidence" value="ECO:0007669"/>
    <property type="project" value="InterPro"/>
</dbReference>
<dbReference type="InterPro" id="IPR022644">
    <property type="entry name" value="De-COase2_N"/>
</dbReference>
<evidence type="ECO:0000259" key="8">
    <source>
        <dbReference type="Pfam" id="PF00278"/>
    </source>
</evidence>
<evidence type="ECO:0000256" key="7">
    <source>
        <dbReference type="RuleBase" id="RU003737"/>
    </source>
</evidence>
<gene>
    <name evidence="10" type="ORF">FHX73_112756</name>
</gene>
<evidence type="ECO:0000256" key="5">
    <source>
        <dbReference type="ARBA" id="ARBA00023239"/>
    </source>
</evidence>
<dbReference type="PRINTS" id="PR01181">
    <property type="entry name" value="DAPDCRBXLASE"/>
</dbReference>
<sequence>MTEPAATADGLPFTELAARFGTPLYVYDGAVLARQFTRLRAALDHRIELFFSLKSNPNLSVFAFLHGLGARAEVSSRAELHTAFRAGAAPADTILLGPGKSEAEIEDAVTAGIAALVCESFEELALIDRVALRHGVVARVALRVNPAFTVKGAGLAMGGVPRQFGIDEAALLGCPADLATRYRGVRLIGVHVYLGSRIMSEQVIVENTARILDLAERLAERLDFPLELVDVGGGLGVAYFDGEQDLDPALLAEGLNPLVAGFAGRHPGTRLVMELGRYLAADAGTYLTTVRYTKESMGRRFAVADGGTNHHMAAVGIGSLVHRNFPIRLLNRSAADGERTGPWQLTGPLCTPNDLFGRNVELPELRPGDLIGVERSGAYGPTASPTGFLSHGYPAEVLVVDGTAHLVRRRETLAELMGHQLLYTEAAESSQLADGS</sequence>
<comment type="similarity">
    <text evidence="7">Belongs to the Orn/Lys/Arg decarboxylase class-II family.</text>
</comment>
<feature type="domain" description="Orn/DAP/Arg decarboxylase 2 C-terminal" evidence="8">
    <location>
        <begin position="25"/>
        <end position="377"/>
    </location>
</feature>
<keyword evidence="3 6" id="KW-0663">Pyridoxal phosphate</keyword>
<dbReference type="PRINTS" id="PR01179">
    <property type="entry name" value="ODADCRBXLASE"/>
</dbReference>
<keyword evidence="11" id="KW-1185">Reference proteome</keyword>
<dbReference type="CDD" id="cd06839">
    <property type="entry name" value="PLPDE_III_Btrk_like"/>
    <property type="match status" value="1"/>
</dbReference>
<name>A0A561UHT9_9ACTN</name>
<dbReference type="Pfam" id="PF00278">
    <property type="entry name" value="Orn_DAP_Arg_deC"/>
    <property type="match status" value="1"/>
</dbReference>
<evidence type="ECO:0000256" key="1">
    <source>
        <dbReference type="ARBA" id="ARBA00001933"/>
    </source>
</evidence>
<dbReference type="OrthoDB" id="9802241at2"/>
<dbReference type="InterPro" id="IPR022643">
    <property type="entry name" value="De-COase2_C"/>
</dbReference>
<evidence type="ECO:0000256" key="4">
    <source>
        <dbReference type="ARBA" id="ARBA00023154"/>
    </source>
</evidence>
<protein>
    <submittedName>
        <fullName evidence="10">Diaminopimelate decarboxylase</fullName>
    </submittedName>
</protein>
<dbReference type="InterPro" id="IPR009006">
    <property type="entry name" value="Ala_racemase/Decarboxylase_C"/>
</dbReference>
<dbReference type="InterPro" id="IPR022657">
    <property type="entry name" value="De-COase2_CS"/>
</dbReference>
<evidence type="ECO:0000256" key="6">
    <source>
        <dbReference type="PIRSR" id="PIRSR600183-50"/>
    </source>
</evidence>
<dbReference type="Pfam" id="PF02784">
    <property type="entry name" value="Orn_Arg_deC_N"/>
    <property type="match status" value="1"/>
</dbReference>
<keyword evidence="4" id="KW-0028">Amino-acid biosynthesis</keyword>
<evidence type="ECO:0000259" key="9">
    <source>
        <dbReference type="Pfam" id="PF02784"/>
    </source>
</evidence>
<comment type="caution">
    <text evidence="10">The sequence shown here is derived from an EMBL/GenBank/DDBJ whole genome shotgun (WGS) entry which is preliminary data.</text>
</comment>
<dbReference type="InterPro" id="IPR029066">
    <property type="entry name" value="PLP-binding_barrel"/>
</dbReference>
<dbReference type="InterPro" id="IPR000183">
    <property type="entry name" value="Orn/DAP/Arg_de-COase"/>
</dbReference>
<dbReference type="Gene3D" id="2.40.37.10">
    <property type="entry name" value="Lyase, Ornithine Decarboxylase, Chain A, domain 1"/>
    <property type="match status" value="1"/>
</dbReference>
<dbReference type="EMBL" id="VIWT01000001">
    <property type="protein sequence ID" value="TWF98926.1"/>
    <property type="molecule type" value="Genomic_DNA"/>
</dbReference>
<evidence type="ECO:0000313" key="11">
    <source>
        <dbReference type="Proteomes" id="UP000317940"/>
    </source>
</evidence>
<feature type="active site" description="Proton donor" evidence="6">
    <location>
        <position position="350"/>
    </location>
</feature>
<dbReference type="Proteomes" id="UP000317940">
    <property type="component" value="Unassembled WGS sequence"/>
</dbReference>
<dbReference type="AlphaFoldDB" id="A0A561UHT9"/>
<dbReference type="SUPFAM" id="SSF50621">
    <property type="entry name" value="Alanine racemase C-terminal domain-like"/>
    <property type="match status" value="1"/>
</dbReference>
<evidence type="ECO:0000313" key="10">
    <source>
        <dbReference type="EMBL" id="TWF98926.1"/>
    </source>
</evidence>
<keyword evidence="4" id="KW-0457">Lysine biosynthesis</keyword>
<keyword evidence="5" id="KW-0456">Lyase</keyword>
<dbReference type="InterPro" id="IPR002986">
    <property type="entry name" value="DAP_deCOOHase_LysA"/>
</dbReference>
<dbReference type="Gene3D" id="3.20.20.10">
    <property type="entry name" value="Alanine racemase"/>
    <property type="match status" value="1"/>
</dbReference>
<accession>A0A561UHT9</accession>
<reference evidence="10 11" key="1">
    <citation type="submission" date="2019-06" db="EMBL/GenBank/DDBJ databases">
        <title>Sequencing the genomes of 1000 actinobacteria strains.</title>
        <authorList>
            <person name="Klenk H.-P."/>
        </authorList>
    </citation>
    <scope>NUCLEOTIDE SEQUENCE [LARGE SCALE GENOMIC DNA]</scope>
    <source>
        <strain evidence="10 11">DSM 44826</strain>
    </source>
</reference>
<dbReference type="SUPFAM" id="SSF51419">
    <property type="entry name" value="PLP-binding barrel"/>
    <property type="match status" value="1"/>
</dbReference>
<feature type="domain" description="Orn/DAP/Arg decarboxylase 2 N-terminal" evidence="9">
    <location>
        <begin position="32"/>
        <end position="281"/>
    </location>
</feature>
<feature type="modified residue" description="N6-(pyridoxal phosphate)lysine" evidence="6">
    <location>
        <position position="54"/>
    </location>
</feature>
<dbReference type="GO" id="GO:0009089">
    <property type="term" value="P:lysine biosynthetic process via diaminopimelate"/>
    <property type="evidence" value="ECO:0007669"/>
    <property type="project" value="InterPro"/>
</dbReference>
<comment type="cofactor">
    <cofactor evidence="1 6">
        <name>pyridoxal 5'-phosphate</name>
        <dbReference type="ChEBI" id="CHEBI:597326"/>
    </cofactor>
</comment>
<organism evidence="10 11">
    <name type="scientific">Kitasatospora viridis</name>
    <dbReference type="NCBI Taxonomy" id="281105"/>
    <lineage>
        <taxon>Bacteria</taxon>
        <taxon>Bacillati</taxon>
        <taxon>Actinomycetota</taxon>
        <taxon>Actinomycetes</taxon>
        <taxon>Kitasatosporales</taxon>
        <taxon>Streptomycetaceae</taxon>
        <taxon>Kitasatospora</taxon>
    </lineage>
</organism>
<dbReference type="PROSITE" id="PS00879">
    <property type="entry name" value="ODR_DC_2_2"/>
    <property type="match status" value="1"/>
</dbReference>
<evidence type="ECO:0000256" key="2">
    <source>
        <dbReference type="ARBA" id="ARBA00022793"/>
    </source>
</evidence>
<dbReference type="RefSeq" id="WP_145905278.1">
    <property type="nucleotide sequence ID" value="NZ_BAAAMZ010000011.1"/>
</dbReference>
<keyword evidence="2" id="KW-0210">Decarboxylase</keyword>
<dbReference type="PANTHER" id="PTHR43727:SF2">
    <property type="entry name" value="GROUP IV DECARBOXYLASE"/>
    <property type="match status" value="1"/>
</dbReference>